<organism evidence="2 3">
    <name type="scientific">Nannocystis exedens</name>
    <dbReference type="NCBI Taxonomy" id="54"/>
    <lineage>
        <taxon>Bacteria</taxon>
        <taxon>Pseudomonadati</taxon>
        <taxon>Myxococcota</taxon>
        <taxon>Polyangia</taxon>
        <taxon>Nannocystales</taxon>
        <taxon>Nannocystaceae</taxon>
        <taxon>Nannocystis</taxon>
    </lineage>
</organism>
<evidence type="ECO:0000313" key="2">
    <source>
        <dbReference type="EMBL" id="SFE13578.1"/>
    </source>
</evidence>
<feature type="region of interest" description="Disordered" evidence="1">
    <location>
        <begin position="1"/>
        <end position="149"/>
    </location>
</feature>
<accession>A0A1I1Y3M0</accession>
<feature type="region of interest" description="Disordered" evidence="1">
    <location>
        <begin position="281"/>
        <end position="327"/>
    </location>
</feature>
<evidence type="ECO:0000256" key="1">
    <source>
        <dbReference type="SAM" id="MobiDB-lite"/>
    </source>
</evidence>
<dbReference type="STRING" id="54.SAMN02745121_03112"/>
<evidence type="ECO:0000313" key="3">
    <source>
        <dbReference type="Proteomes" id="UP000199400"/>
    </source>
</evidence>
<feature type="compositionally biased region" description="Basic residues" evidence="1">
    <location>
        <begin position="110"/>
        <end position="119"/>
    </location>
</feature>
<keyword evidence="3" id="KW-1185">Reference proteome</keyword>
<name>A0A1I1Y3M0_9BACT</name>
<reference evidence="3" key="1">
    <citation type="submission" date="2016-10" db="EMBL/GenBank/DDBJ databases">
        <authorList>
            <person name="Varghese N."/>
            <person name="Submissions S."/>
        </authorList>
    </citation>
    <scope>NUCLEOTIDE SEQUENCE [LARGE SCALE GENOMIC DNA]</scope>
    <source>
        <strain evidence="3">ATCC 25963</strain>
    </source>
</reference>
<feature type="compositionally biased region" description="Pro residues" evidence="1">
    <location>
        <begin position="294"/>
        <end position="304"/>
    </location>
</feature>
<dbReference type="AlphaFoldDB" id="A0A1I1Y3M0"/>
<dbReference type="Proteomes" id="UP000199400">
    <property type="component" value="Unassembled WGS sequence"/>
</dbReference>
<gene>
    <name evidence="2" type="ORF">SAMN02745121_03112</name>
</gene>
<sequence>MSQEIAEEAAWRRARARSGRRARRRRRHPGAAEQPRHWAGDPPAAGEQQPRRARGARRSPAPGAVVPAAARGRGRRRGRSARCDTLSHMRISRRSGAIGQPVRANLVQGHARRTGRQARRTPAAGSPSWNESGAGRRREARGSGPTPSLLARLPVAAGRAGRGGARSADLRRRIHPMSFGTHVIARRRGGPTDRRAGAADERRVNHQCRDIRDLCGEIAYVYSRELARGRRPLVGARSPAAGRRDRAARSMMRRAWAARSAAPILPDPVVPVCAMWARGGRRRHSPMNAAKSPQTPPPPLPVPDPGETSNLRACAGARPRLRRIRRR</sequence>
<protein>
    <submittedName>
        <fullName evidence="2">Uncharacterized protein</fullName>
    </submittedName>
</protein>
<feature type="compositionally biased region" description="Basic residues" evidence="1">
    <location>
        <begin position="12"/>
        <end position="29"/>
    </location>
</feature>
<dbReference type="EMBL" id="FOMX01000009">
    <property type="protein sequence ID" value="SFE13578.1"/>
    <property type="molecule type" value="Genomic_DNA"/>
</dbReference>
<proteinExistence type="predicted"/>
<feature type="compositionally biased region" description="Low complexity" evidence="1">
    <location>
        <begin position="58"/>
        <end position="71"/>
    </location>
</feature>